<dbReference type="Gene3D" id="3.90.280.10">
    <property type="entry name" value="PEBP-like"/>
    <property type="match status" value="1"/>
</dbReference>
<proteinExistence type="predicted"/>
<dbReference type="SUPFAM" id="SSF49777">
    <property type="entry name" value="PEBP-like"/>
    <property type="match status" value="1"/>
</dbReference>
<dbReference type="CDD" id="cd00457">
    <property type="entry name" value="PEBP"/>
    <property type="match status" value="1"/>
</dbReference>
<dbReference type="InterPro" id="IPR036610">
    <property type="entry name" value="PEBP-like_sf"/>
</dbReference>
<accession>A0A395GMB0</accession>
<dbReference type="OrthoDB" id="10251855at2759"/>
<dbReference type="GeneID" id="37225246"/>
<dbReference type="InterPro" id="IPR008914">
    <property type="entry name" value="PEBP"/>
</dbReference>
<dbReference type="Pfam" id="PF01161">
    <property type="entry name" value="PBP"/>
    <property type="match status" value="1"/>
</dbReference>
<name>A0A395GMB0_9EURO</name>
<dbReference type="STRING" id="1448316.A0A395GMB0"/>
<evidence type="ECO:0000313" key="2">
    <source>
        <dbReference type="Proteomes" id="UP000249402"/>
    </source>
</evidence>
<dbReference type="PANTHER" id="PTHR30289:SF1">
    <property type="entry name" value="PEBP (PHOSPHATIDYLETHANOLAMINE-BINDING PROTEIN) FAMILY PROTEIN"/>
    <property type="match status" value="1"/>
</dbReference>
<dbReference type="Proteomes" id="UP000249402">
    <property type="component" value="Unassembled WGS sequence"/>
</dbReference>
<dbReference type="EMBL" id="KZ824474">
    <property type="protein sequence ID" value="RAK96482.1"/>
    <property type="molecule type" value="Genomic_DNA"/>
</dbReference>
<dbReference type="RefSeq" id="XP_025570810.1">
    <property type="nucleotide sequence ID" value="XM_025720381.1"/>
</dbReference>
<evidence type="ECO:0000313" key="1">
    <source>
        <dbReference type="EMBL" id="RAK96482.1"/>
    </source>
</evidence>
<keyword evidence="2" id="KW-1185">Reference proteome</keyword>
<protein>
    <submittedName>
        <fullName evidence="1">PEBP-like protein</fullName>
    </submittedName>
</protein>
<sequence length="205" mass="22139">MEKVTLRAEALLGRLLRNQRGRDAKLLTRVSPALQTLPPTITITSSVGSSPAPLPKEFTPFGENRFPPLSWTLPSDIAADQIHSYVLIVEDPDAPLPSPVVHGVYYGISADKTAISSDDVVLADAPTRTLQGGFQYGVNLRQTVWSGPRPVLAHGPHRYFFQLVALGPPLAVGEKPLGKGELLEALGKSTVVAWGEWVGTYVRDP</sequence>
<dbReference type="PANTHER" id="PTHR30289">
    <property type="entry name" value="UNCHARACTERIZED PROTEIN YBCL-RELATED"/>
    <property type="match status" value="1"/>
</dbReference>
<dbReference type="AlphaFoldDB" id="A0A395GMB0"/>
<reference evidence="1 2" key="1">
    <citation type="submission" date="2018-02" db="EMBL/GenBank/DDBJ databases">
        <title>The genomes of Aspergillus section Nigri reveals drivers in fungal speciation.</title>
        <authorList>
            <consortium name="DOE Joint Genome Institute"/>
            <person name="Vesth T.C."/>
            <person name="Nybo J."/>
            <person name="Theobald S."/>
            <person name="Brandl J."/>
            <person name="Frisvad J.C."/>
            <person name="Nielsen K.F."/>
            <person name="Lyhne E.K."/>
            <person name="Kogle M.E."/>
            <person name="Kuo A."/>
            <person name="Riley R."/>
            <person name="Clum A."/>
            <person name="Nolan M."/>
            <person name="Lipzen A."/>
            <person name="Salamov A."/>
            <person name="Henrissat B."/>
            <person name="Wiebenga A."/>
            <person name="De vries R.P."/>
            <person name="Grigoriev I.V."/>
            <person name="Mortensen U.H."/>
            <person name="Andersen M.R."/>
            <person name="Baker S.E."/>
        </authorList>
    </citation>
    <scope>NUCLEOTIDE SEQUENCE [LARGE SCALE GENOMIC DNA]</scope>
    <source>
        <strain evidence="1 2">CBS 121593</strain>
    </source>
</reference>
<dbReference type="VEuPathDB" id="FungiDB:BO80DRAFT_429027"/>
<dbReference type="InterPro" id="IPR049556">
    <property type="entry name" value="PhiB"/>
</dbReference>
<gene>
    <name evidence="1" type="ORF">BO80DRAFT_429027</name>
</gene>
<organism evidence="1 2">
    <name type="scientific">Aspergillus ibericus CBS 121593</name>
    <dbReference type="NCBI Taxonomy" id="1448316"/>
    <lineage>
        <taxon>Eukaryota</taxon>
        <taxon>Fungi</taxon>
        <taxon>Dikarya</taxon>
        <taxon>Ascomycota</taxon>
        <taxon>Pezizomycotina</taxon>
        <taxon>Eurotiomycetes</taxon>
        <taxon>Eurotiomycetidae</taxon>
        <taxon>Eurotiales</taxon>
        <taxon>Aspergillaceae</taxon>
        <taxon>Aspergillus</taxon>
        <taxon>Aspergillus subgen. Circumdati</taxon>
    </lineage>
</organism>